<dbReference type="InterPro" id="IPR029062">
    <property type="entry name" value="Class_I_gatase-like"/>
</dbReference>
<protein>
    <submittedName>
        <fullName evidence="2">DJ-1/PfpI family protein</fullName>
    </submittedName>
</protein>
<dbReference type="RefSeq" id="WP_262574580.1">
    <property type="nucleotide sequence ID" value="NZ_JAOQKJ010000006.1"/>
</dbReference>
<dbReference type="SUPFAM" id="SSF52317">
    <property type="entry name" value="Class I glutamine amidotransferase-like"/>
    <property type="match status" value="1"/>
</dbReference>
<gene>
    <name evidence="2" type="ORF">OCV77_08345</name>
</gene>
<keyword evidence="3" id="KW-1185">Reference proteome</keyword>
<accession>A0ABT2T2P6</accession>
<proteinExistence type="predicted"/>
<evidence type="ECO:0000259" key="1">
    <source>
        <dbReference type="Pfam" id="PF01965"/>
    </source>
</evidence>
<dbReference type="Pfam" id="PF01965">
    <property type="entry name" value="DJ-1_PfpI"/>
    <property type="match status" value="1"/>
</dbReference>
<feature type="domain" description="DJ-1/PfpI" evidence="1">
    <location>
        <begin position="4"/>
        <end position="119"/>
    </location>
</feature>
<dbReference type="Proteomes" id="UP001652432">
    <property type="component" value="Unassembled WGS sequence"/>
</dbReference>
<comment type="caution">
    <text evidence="2">The sequence shown here is derived from an EMBL/GenBank/DDBJ whole genome shotgun (WGS) entry which is preliminary data.</text>
</comment>
<evidence type="ECO:0000313" key="3">
    <source>
        <dbReference type="Proteomes" id="UP001652432"/>
    </source>
</evidence>
<dbReference type="Gene3D" id="3.40.50.880">
    <property type="match status" value="1"/>
</dbReference>
<organism evidence="2 3">
    <name type="scientific">Suilimivivens aceti</name>
    <dbReference type="NCBI Taxonomy" id="2981774"/>
    <lineage>
        <taxon>Bacteria</taxon>
        <taxon>Bacillati</taxon>
        <taxon>Bacillota</taxon>
        <taxon>Clostridia</taxon>
        <taxon>Lachnospirales</taxon>
        <taxon>Lachnospiraceae</taxon>
        <taxon>Suilimivivens</taxon>
    </lineage>
</organism>
<reference evidence="2 3" key="1">
    <citation type="journal article" date="2021" name="ISME Commun">
        <title>Automated analysis of genomic sequences facilitates high-throughput and comprehensive description of bacteria.</title>
        <authorList>
            <person name="Hitch T.C.A."/>
        </authorList>
    </citation>
    <scope>NUCLEOTIDE SEQUENCE [LARGE SCALE GENOMIC DNA]</scope>
    <source>
        <strain evidence="2 3">Sanger_18</strain>
    </source>
</reference>
<name>A0ABT2T2P6_9FIRM</name>
<dbReference type="InterPro" id="IPR002818">
    <property type="entry name" value="DJ-1/PfpI"/>
</dbReference>
<dbReference type="EMBL" id="JAOQKJ010000006">
    <property type="protein sequence ID" value="MCU6744503.1"/>
    <property type="molecule type" value="Genomic_DNA"/>
</dbReference>
<evidence type="ECO:0000313" key="2">
    <source>
        <dbReference type="EMBL" id="MCU6744503.1"/>
    </source>
</evidence>
<sequence>MKNVVLLYNTCCIYEISILNYFLSVTGQEVLFVSLDGDEKRATEGYRICPESALSQIKPKETGLVIIPGGDIEEIDREEVWNILRRVKKQGGILAGICAGVDVLEHAGILEGIISTHAADLDVAVSEQVITARANGYVDFAIEVAKKLDLFEDEADLQETIAFFRDHQRAD</sequence>